<evidence type="ECO:0000313" key="2">
    <source>
        <dbReference type="EMBL" id="WWC57692.1"/>
    </source>
</evidence>
<protein>
    <submittedName>
        <fullName evidence="1">Uncharacterized protein</fullName>
    </submittedName>
</protein>
<gene>
    <name evidence="1" type="ORF">I303_00228</name>
    <name evidence="2" type="ORF">I303_100226</name>
</gene>
<dbReference type="AlphaFoldDB" id="A0A1A6AEA8"/>
<reference evidence="2" key="3">
    <citation type="submission" date="2024-02" db="EMBL/GenBank/DDBJ databases">
        <title>Comparative genomics of Cryptococcus and Kwoniella reveals pathogenesis evolution and contrasting modes of karyotype evolution via chromosome fusion or intercentromeric recombination.</title>
        <authorList>
            <person name="Coelho M.A."/>
            <person name="David-Palma M."/>
            <person name="Shea T."/>
            <person name="Bowers K."/>
            <person name="McGinley-Smith S."/>
            <person name="Mohammad A.W."/>
            <person name="Gnirke A."/>
            <person name="Yurkov A.M."/>
            <person name="Nowrousian M."/>
            <person name="Sun S."/>
            <person name="Cuomo C.A."/>
            <person name="Heitman J."/>
        </authorList>
    </citation>
    <scope>NUCLEOTIDE SEQUENCE</scope>
    <source>
        <strain evidence="2">CBS 10117</strain>
    </source>
</reference>
<dbReference type="RefSeq" id="XP_018266253.1">
    <property type="nucleotide sequence ID" value="XM_018403599.1"/>
</dbReference>
<organism evidence="1">
    <name type="scientific">Kwoniella dejecticola CBS 10117</name>
    <dbReference type="NCBI Taxonomy" id="1296121"/>
    <lineage>
        <taxon>Eukaryota</taxon>
        <taxon>Fungi</taxon>
        <taxon>Dikarya</taxon>
        <taxon>Basidiomycota</taxon>
        <taxon>Agaricomycotina</taxon>
        <taxon>Tremellomycetes</taxon>
        <taxon>Tremellales</taxon>
        <taxon>Cryptococcaceae</taxon>
        <taxon>Kwoniella</taxon>
    </lineage>
</organism>
<dbReference type="EMBL" id="KI894027">
    <property type="protein sequence ID" value="OBR88411.1"/>
    <property type="molecule type" value="Genomic_DNA"/>
</dbReference>
<evidence type="ECO:0000313" key="1">
    <source>
        <dbReference type="EMBL" id="OBR88411.1"/>
    </source>
</evidence>
<dbReference type="Proteomes" id="UP000078595">
    <property type="component" value="Chromosome 1"/>
</dbReference>
<reference evidence="2" key="2">
    <citation type="submission" date="2013-07" db="EMBL/GenBank/DDBJ databases">
        <authorList>
            <consortium name="The Broad Institute Genome Sequencing Platform"/>
            <person name="Cuomo C."/>
            <person name="Litvintseva A."/>
            <person name="Chen Y."/>
            <person name="Heitman J."/>
            <person name="Sun S."/>
            <person name="Springer D."/>
            <person name="Dromer F."/>
            <person name="Young S.K."/>
            <person name="Zeng Q."/>
            <person name="Gargeya S."/>
            <person name="Fitzgerald M."/>
            <person name="Abouelleil A."/>
            <person name="Alvarado L."/>
            <person name="Berlin A.M."/>
            <person name="Chapman S.B."/>
            <person name="Dewar J."/>
            <person name="Goldberg J."/>
            <person name="Griggs A."/>
            <person name="Gujja S."/>
            <person name="Hansen M."/>
            <person name="Howarth C."/>
            <person name="Imamovic A."/>
            <person name="Larimer J."/>
            <person name="McCowan C."/>
            <person name="Murphy C."/>
            <person name="Pearson M."/>
            <person name="Priest M."/>
            <person name="Roberts A."/>
            <person name="Saif S."/>
            <person name="Shea T."/>
            <person name="Sykes S."/>
            <person name="Wortman J."/>
            <person name="Nusbaum C."/>
            <person name="Birren B."/>
        </authorList>
    </citation>
    <scope>NUCLEOTIDE SEQUENCE</scope>
    <source>
        <strain evidence="2">CBS 10117</strain>
    </source>
</reference>
<proteinExistence type="predicted"/>
<dbReference type="GeneID" id="28963927"/>
<dbReference type="KEGG" id="kdj:28963927"/>
<keyword evidence="3" id="KW-1185">Reference proteome</keyword>
<dbReference type="EMBL" id="CP144530">
    <property type="protein sequence ID" value="WWC57692.1"/>
    <property type="molecule type" value="Genomic_DNA"/>
</dbReference>
<reference evidence="1" key="1">
    <citation type="submission" date="2013-07" db="EMBL/GenBank/DDBJ databases">
        <title>The Genome Sequence of Cryptococcus dejecticola CBS10117.</title>
        <authorList>
            <consortium name="The Broad Institute Genome Sequencing Platform"/>
            <person name="Cuomo C."/>
            <person name="Litvintseva A."/>
            <person name="Chen Y."/>
            <person name="Heitman J."/>
            <person name="Sun S."/>
            <person name="Springer D."/>
            <person name="Dromer F."/>
            <person name="Young S.K."/>
            <person name="Zeng Q."/>
            <person name="Gargeya S."/>
            <person name="Fitzgerald M."/>
            <person name="Abouelleil A."/>
            <person name="Alvarado L."/>
            <person name="Berlin A.M."/>
            <person name="Chapman S.B."/>
            <person name="Dewar J."/>
            <person name="Goldberg J."/>
            <person name="Griggs A."/>
            <person name="Gujja S."/>
            <person name="Hansen M."/>
            <person name="Howarth C."/>
            <person name="Imamovic A."/>
            <person name="Larimer J."/>
            <person name="McCowan C."/>
            <person name="Murphy C."/>
            <person name="Pearson M."/>
            <person name="Priest M."/>
            <person name="Roberts A."/>
            <person name="Saif S."/>
            <person name="Shea T."/>
            <person name="Sykes S."/>
            <person name="Wortman J."/>
            <person name="Nusbaum C."/>
            <person name="Birren B."/>
        </authorList>
    </citation>
    <scope>NUCLEOTIDE SEQUENCE [LARGE SCALE GENOMIC DNA]</scope>
    <source>
        <strain evidence="1">CBS 10117</strain>
    </source>
</reference>
<name>A0A1A6AEA8_9TREE</name>
<evidence type="ECO:0000313" key="3">
    <source>
        <dbReference type="Proteomes" id="UP000078595"/>
    </source>
</evidence>
<sequence length="257" mass="28409">MTKTMSSNTEKKKTVTFSEIDDVMFINDTDTDIDTDTGDGTRIEPIFNLDLSQESRIGRRYTVSAMRDPSLREFEDEITGLSLKSSMKTANHPAKHCHTTAGTSFIGPSVSTRDGDTEGKAKRSRYLWEHLCGALRPAYSVEERHAMGDKLHDLDLVRSPGVPRDKWMTMNTGSNGDSAMYTRKFSETLECKTFERRVNGVESKIRSGNGVSFGEVDSLREEFNGLKDLYGAANGGGEAYHTMANVLIALAEAAEAN</sequence>
<accession>A0A1A6AEA8</accession>
<dbReference type="VEuPathDB" id="FungiDB:I303_00228"/>